<gene>
    <name evidence="1" type="ORF">KGA66_06005</name>
</gene>
<reference evidence="1" key="1">
    <citation type="submission" date="2021-04" db="EMBL/GenBank/DDBJ databases">
        <title>Genome based classification of Actinospica acidithermotolerans sp. nov., an actinobacterium isolated from an Indonesian hot spring.</title>
        <authorList>
            <person name="Kusuma A.B."/>
            <person name="Putra K.E."/>
            <person name="Nafisah S."/>
            <person name="Loh J."/>
            <person name="Nouioui I."/>
            <person name="Goodfellow M."/>
        </authorList>
    </citation>
    <scope>NUCLEOTIDE SEQUENCE</scope>
    <source>
        <strain evidence="1">DSM 45618</strain>
    </source>
</reference>
<evidence type="ECO:0000313" key="1">
    <source>
        <dbReference type="EMBL" id="MBS2962592.1"/>
    </source>
</evidence>
<sequence>MTLELALSPAAGVVPLTRSDPPPLVPVWYAADAATGAVLDELPLVPSPIARVVGQPMSTSAQLTISGAPSGWIEDTEPGRTMVVCVVDETPIWAGLVIGRARGSAPTAALSLVTPEAYLDRRYASDHTWSAVDECSVVGAGLIGDCAVDGLGLIVDAVASGTLISETYADSNDTSILSALTSLMQTGSPEITIDVAWSDSTMTSFDLIARIRHTLGVHSSTPNAVFELPGCVISYTQTEDYTSGKGATAARAYGNGEGATRATSGDVLSPLIAQGWPRWDHRWTPNQATTDPAVLTAAATQAVAVMGAGTSIWTLDAAASQAPRVGTDWGLGDTVALQVDPSPAGGQIIAPGHPNGVQVNLRALGWSLDFAGNKLTPVLAGS</sequence>
<dbReference type="EMBL" id="JAGSXH010000013">
    <property type="protein sequence ID" value="MBS2962592.1"/>
    <property type="molecule type" value="Genomic_DNA"/>
</dbReference>
<organism evidence="1 2">
    <name type="scientific">Actinocrinis puniceicyclus</name>
    <dbReference type="NCBI Taxonomy" id="977794"/>
    <lineage>
        <taxon>Bacteria</taxon>
        <taxon>Bacillati</taxon>
        <taxon>Actinomycetota</taxon>
        <taxon>Actinomycetes</taxon>
        <taxon>Catenulisporales</taxon>
        <taxon>Actinospicaceae</taxon>
        <taxon>Actinocrinis</taxon>
    </lineage>
</organism>
<accession>A0A8J7WM02</accession>
<dbReference type="RefSeq" id="WP_211465423.1">
    <property type="nucleotide sequence ID" value="NZ_JAGSXH010000013.1"/>
</dbReference>
<name>A0A8J7WM02_9ACTN</name>
<dbReference type="AlphaFoldDB" id="A0A8J7WM02"/>
<evidence type="ECO:0000313" key="2">
    <source>
        <dbReference type="Proteomes" id="UP000677913"/>
    </source>
</evidence>
<proteinExistence type="predicted"/>
<keyword evidence="2" id="KW-1185">Reference proteome</keyword>
<dbReference type="Proteomes" id="UP000677913">
    <property type="component" value="Unassembled WGS sequence"/>
</dbReference>
<protein>
    <submittedName>
        <fullName evidence="1">Uncharacterized protein</fullName>
    </submittedName>
</protein>
<comment type="caution">
    <text evidence="1">The sequence shown here is derived from an EMBL/GenBank/DDBJ whole genome shotgun (WGS) entry which is preliminary data.</text>
</comment>